<dbReference type="Proteomes" id="UP000599578">
    <property type="component" value="Unassembled WGS sequence"/>
</dbReference>
<dbReference type="AlphaFoldDB" id="A0A917ZEN5"/>
<proteinExistence type="predicted"/>
<dbReference type="InterPro" id="IPR025333">
    <property type="entry name" value="DUF4239"/>
</dbReference>
<feature type="transmembrane region" description="Helical" evidence="1">
    <location>
        <begin position="52"/>
        <end position="71"/>
    </location>
</feature>
<accession>A0A917ZEN5</accession>
<dbReference type="Pfam" id="PF14023">
    <property type="entry name" value="Bestrophin-like"/>
    <property type="match status" value="1"/>
</dbReference>
<keyword evidence="3" id="KW-1185">Reference proteome</keyword>
<name>A0A917ZEN5_9GAMM</name>
<keyword evidence="1" id="KW-1133">Transmembrane helix</keyword>
<sequence length="265" mass="29235">MDVGFWDSIPIALVFAGIVLFTVFTFELGYQIGNYARAHSEKHSDTSPGPMVAGVLTMLAFILALTFNMAASRFDSRKQFVIEEVNAIGTTYLRADLLAEPQKSELKDLLRQYVDIRVEVSQNDNIDDAIRRSAGLQQSIWTLAVSVAKEEPVVLNSLLLQSLNEMIDLQEKRVNAAIRNRIPGSIWVTLAAIIALSMVTMGSQTGLVRTRRLMQVIPAVLAFSALLTVVVDLDRPSAVGFIHVSQQAMMDLQQSLQQAAQSLSR</sequence>
<comment type="caution">
    <text evidence="2">The sequence shown here is derived from an EMBL/GenBank/DDBJ whole genome shotgun (WGS) entry which is preliminary data.</text>
</comment>
<organism evidence="2 3">
    <name type="scientific">Marinobacterium nitratireducens</name>
    <dbReference type="NCBI Taxonomy" id="518897"/>
    <lineage>
        <taxon>Bacteria</taxon>
        <taxon>Pseudomonadati</taxon>
        <taxon>Pseudomonadota</taxon>
        <taxon>Gammaproteobacteria</taxon>
        <taxon>Oceanospirillales</taxon>
        <taxon>Oceanospirillaceae</taxon>
        <taxon>Marinobacterium</taxon>
    </lineage>
</organism>
<evidence type="ECO:0000313" key="3">
    <source>
        <dbReference type="Proteomes" id="UP000599578"/>
    </source>
</evidence>
<feature type="transmembrane region" description="Helical" evidence="1">
    <location>
        <begin position="213"/>
        <end position="233"/>
    </location>
</feature>
<keyword evidence="1" id="KW-0812">Transmembrane</keyword>
<keyword evidence="1" id="KW-0472">Membrane</keyword>
<reference evidence="2 3" key="1">
    <citation type="journal article" date="2014" name="Int. J. Syst. Evol. Microbiol.">
        <title>Complete genome sequence of Corynebacterium casei LMG S-19264T (=DSM 44701T), isolated from a smear-ripened cheese.</title>
        <authorList>
            <consortium name="US DOE Joint Genome Institute (JGI-PGF)"/>
            <person name="Walter F."/>
            <person name="Albersmeier A."/>
            <person name="Kalinowski J."/>
            <person name="Ruckert C."/>
        </authorList>
    </citation>
    <scope>NUCLEOTIDE SEQUENCE [LARGE SCALE GENOMIC DNA]</scope>
    <source>
        <strain evidence="2 3">CGMCC 1.7286</strain>
    </source>
</reference>
<evidence type="ECO:0000313" key="2">
    <source>
        <dbReference type="EMBL" id="GGO81636.1"/>
    </source>
</evidence>
<gene>
    <name evidence="2" type="ORF">GCM10011348_21080</name>
</gene>
<dbReference type="RefSeq" id="WP_188860562.1">
    <property type="nucleotide sequence ID" value="NZ_BMLT01000005.1"/>
</dbReference>
<protein>
    <recommendedName>
        <fullName evidence="4">DUF4239 domain-containing protein</fullName>
    </recommendedName>
</protein>
<evidence type="ECO:0000256" key="1">
    <source>
        <dbReference type="SAM" id="Phobius"/>
    </source>
</evidence>
<feature type="transmembrane region" description="Helical" evidence="1">
    <location>
        <begin position="12"/>
        <end position="32"/>
    </location>
</feature>
<dbReference type="EMBL" id="BMLT01000005">
    <property type="protein sequence ID" value="GGO81636.1"/>
    <property type="molecule type" value="Genomic_DNA"/>
</dbReference>
<evidence type="ECO:0008006" key="4">
    <source>
        <dbReference type="Google" id="ProtNLM"/>
    </source>
</evidence>
<feature type="transmembrane region" description="Helical" evidence="1">
    <location>
        <begin position="182"/>
        <end position="201"/>
    </location>
</feature>